<gene>
    <name evidence="2" type="ORF">L2X98_21970</name>
</gene>
<dbReference type="InterPro" id="IPR000601">
    <property type="entry name" value="PKD_dom"/>
</dbReference>
<sequence length="159" mass="16887">MTLNDLVSFRPTPPTLTSEPDRVGIAGLPLNLVATTSTQTLHGELFDFAVAVRFVPHHFDWSYGDGGGSTTRTGGTTWAHNGDAQFTPTGTSHTYSERGTYRATVTVSYAPSVNFGDGRWRPVAGYVTATSSAQSIRILEAHTALVAHTCTEDPSGPGC</sequence>
<name>A0ABY5NL37_9MICO</name>
<feature type="domain" description="PKD" evidence="1">
    <location>
        <begin position="56"/>
        <end position="108"/>
    </location>
</feature>
<proteinExistence type="predicted"/>
<accession>A0ABY5NL37</accession>
<dbReference type="EMBL" id="CP091139">
    <property type="protein sequence ID" value="UUT35844.1"/>
    <property type="molecule type" value="Genomic_DNA"/>
</dbReference>
<reference evidence="2" key="1">
    <citation type="submission" date="2022-01" db="EMBL/GenBank/DDBJ databases">
        <title>Microbacterium eymi and Microbacterium rhizovicinus sp. nov., isolated from the rhizospheric soil of Elymus tsukushiensis, a plant native to the Dokdo Islands, Republic of Korea.</title>
        <authorList>
            <person name="Hwang Y.J."/>
        </authorList>
    </citation>
    <scope>NUCLEOTIDE SEQUENCE</scope>
    <source>
        <strain evidence="2">KUDC0405</strain>
    </source>
</reference>
<protein>
    <recommendedName>
        <fullName evidence="1">PKD domain-containing protein</fullName>
    </recommendedName>
</protein>
<dbReference type="PROSITE" id="PS50093">
    <property type="entry name" value="PKD"/>
    <property type="match status" value="1"/>
</dbReference>
<evidence type="ECO:0000313" key="2">
    <source>
        <dbReference type="EMBL" id="UUT35844.1"/>
    </source>
</evidence>
<evidence type="ECO:0000313" key="3">
    <source>
        <dbReference type="Proteomes" id="UP001054811"/>
    </source>
</evidence>
<dbReference type="Gene3D" id="2.60.40.10">
    <property type="entry name" value="Immunoglobulins"/>
    <property type="match status" value="1"/>
</dbReference>
<keyword evidence="3" id="KW-1185">Reference proteome</keyword>
<evidence type="ECO:0000259" key="1">
    <source>
        <dbReference type="PROSITE" id="PS50093"/>
    </source>
</evidence>
<organism evidence="2 3">
    <name type="scientific">Microbacterium elymi</name>
    <dbReference type="NCBI Taxonomy" id="2909587"/>
    <lineage>
        <taxon>Bacteria</taxon>
        <taxon>Bacillati</taxon>
        <taxon>Actinomycetota</taxon>
        <taxon>Actinomycetes</taxon>
        <taxon>Micrococcales</taxon>
        <taxon>Microbacteriaceae</taxon>
        <taxon>Microbacterium</taxon>
    </lineage>
</organism>
<dbReference type="InterPro" id="IPR013783">
    <property type="entry name" value="Ig-like_fold"/>
</dbReference>
<dbReference type="RefSeq" id="WP_259612475.1">
    <property type="nucleotide sequence ID" value="NZ_CP091139.2"/>
</dbReference>
<dbReference type="Proteomes" id="UP001054811">
    <property type="component" value="Chromosome"/>
</dbReference>